<dbReference type="AlphaFoldDB" id="A0A397W8M2"/>
<dbReference type="Proteomes" id="UP000266673">
    <property type="component" value="Unassembled WGS sequence"/>
</dbReference>
<proteinExistence type="predicted"/>
<organism evidence="2 3">
    <name type="scientific">Gigaspora rosea</name>
    <dbReference type="NCBI Taxonomy" id="44941"/>
    <lineage>
        <taxon>Eukaryota</taxon>
        <taxon>Fungi</taxon>
        <taxon>Fungi incertae sedis</taxon>
        <taxon>Mucoromycota</taxon>
        <taxon>Glomeromycotina</taxon>
        <taxon>Glomeromycetes</taxon>
        <taxon>Diversisporales</taxon>
        <taxon>Gigasporaceae</taxon>
        <taxon>Gigaspora</taxon>
    </lineage>
</organism>
<accession>A0A397W8M2</accession>
<evidence type="ECO:0000259" key="1">
    <source>
        <dbReference type="PROSITE" id="PS50011"/>
    </source>
</evidence>
<keyword evidence="2" id="KW-0418">Kinase</keyword>
<dbReference type="EMBL" id="QKWP01000008">
    <property type="protein sequence ID" value="RIB30628.1"/>
    <property type="molecule type" value="Genomic_DNA"/>
</dbReference>
<dbReference type="GO" id="GO:0005524">
    <property type="term" value="F:ATP binding"/>
    <property type="evidence" value="ECO:0007669"/>
    <property type="project" value="InterPro"/>
</dbReference>
<dbReference type="InterPro" id="IPR051681">
    <property type="entry name" value="Ser/Thr_Kinases-Pseudokinases"/>
</dbReference>
<feature type="non-terminal residue" evidence="2">
    <location>
        <position position="141"/>
    </location>
</feature>
<dbReference type="InterPro" id="IPR011009">
    <property type="entry name" value="Kinase-like_dom_sf"/>
</dbReference>
<comment type="caution">
    <text evidence="2">The sequence shown here is derived from an EMBL/GenBank/DDBJ whole genome shotgun (WGS) entry which is preliminary data.</text>
</comment>
<dbReference type="OrthoDB" id="2353542at2759"/>
<dbReference type="Pfam" id="PF07714">
    <property type="entry name" value="PK_Tyr_Ser-Thr"/>
    <property type="match status" value="1"/>
</dbReference>
<dbReference type="GO" id="GO:0004674">
    <property type="term" value="F:protein serine/threonine kinase activity"/>
    <property type="evidence" value="ECO:0007669"/>
    <property type="project" value="TreeGrafter"/>
</dbReference>
<feature type="domain" description="Protein kinase" evidence="1">
    <location>
        <begin position="1"/>
        <end position="141"/>
    </location>
</feature>
<dbReference type="InterPro" id="IPR000719">
    <property type="entry name" value="Prot_kinase_dom"/>
</dbReference>
<gene>
    <name evidence="2" type="ORF">C2G38_1948434</name>
</gene>
<keyword evidence="3" id="KW-1185">Reference proteome</keyword>
<evidence type="ECO:0000313" key="3">
    <source>
        <dbReference type="Proteomes" id="UP000266673"/>
    </source>
</evidence>
<dbReference type="PANTHER" id="PTHR44329">
    <property type="entry name" value="SERINE/THREONINE-PROTEIN KINASE TNNI3K-RELATED"/>
    <property type="match status" value="1"/>
</dbReference>
<name>A0A397W8M2_9GLOM</name>
<dbReference type="InterPro" id="IPR001245">
    <property type="entry name" value="Ser-Thr/Tyr_kinase_cat_dom"/>
</dbReference>
<dbReference type="STRING" id="44941.A0A397W8M2"/>
<dbReference type="SUPFAM" id="SSF56112">
    <property type="entry name" value="Protein kinase-like (PK-like)"/>
    <property type="match status" value="1"/>
</dbReference>
<dbReference type="Gene3D" id="1.10.510.10">
    <property type="entry name" value="Transferase(Phosphotransferase) domain 1"/>
    <property type="match status" value="1"/>
</dbReference>
<evidence type="ECO:0000313" key="2">
    <source>
        <dbReference type="EMBL" id="RIB30628.1"/>
    </source>
</evidence>
<dbReference type="PROSITE" id="PS50011">
    <property type="entry name" value="PROTEIN_KINASE_DOM"/>
    <property type="match status" value="1"/>
</dbReference>
<reference evidence="2 3" key="1">
    <citation type="submission" date="2018-06" db="EMBL/GenBank/DDBJ databases">
        <title>Comparative genomics reveals the genomic features of Rhizophagus irregularis, R. cerebriforme, R. diaphanum and Gigaspora rosea, and their symbiotic lifestyle signature.</title>
        <authorList>
            <person name="Morin E."/>
            <person name="San Clemente H."/>
            <person name="Chen E.C.H."/>
            <person name="De La Providencia I."/>
            <person name="Hainaut M."/>
            <person name="Kuo A."/>
            <person name="Kohler A."/>
            <person name="Murat C."/>
            <person name="Tang N."/>
            <person name="Roy S."/>
            <person name="Loubradou J."/>
            <person name="Henrissat B."/>
            <person name="Grigoriev I.V."/>
            <person name="Corradi N."/>
            <person name="Roux C."/>
            <person name="Martin F.M."/>
        </authorList>
    </citation>
    <scope>NUCLEOTIDE SEQUENCE [LARGE SCALE GENOMIC DNA]</scope>
    <source>
        <strain evidence="2 3">DAOM 194757</strain>
    </source>
</reference>
<protein>
    <submittedName>
        <fullName evidence="2">Kinase-like domain-containing protein</fullName>
    </submittedName>
</protein>
<keyword evidence="2" id="KW-0808">Transferase</keyword>
<sequence length="141" mass="16681">MIDLSKKRKGQVMIADFGLSKERNDQVMTRYDDTIVFDIPNFDLSKEWTYNDTLAYIDPKFLADNKYQRDEKLDVYSFGVLLWEISSGRPPFAYGRFTIEVIIMILKGMREKQVEGTPKEYIDLYTRCWDEEPSNRPSIQE</sequence>